<sequence>MPAQDRRLLFFSGVTLSTFFTKTVTFSVTVPLITLTTTTTCIPLALFAVPTQTSACRRKREISLDHVPIIPEESNQFGMAPSQTQEIILPTAVIPSAETNRLNRQVSIDIRPKRFIRSAIICW</sequence>
<dbReference type="EMBL" id="GL732539">
    <property type="protein sequence ID" value="EFX82874.1"/>
    <property type="molecule type" value="Genomic_DNA"/>
</dbReference>
<proteinExistence type="predicted"/>
<name>E9GCD6_DAPPU</name>
<keyword evidence="2" id="KW-1185">Reference proteome</keyword>
<organism evidence="1 2">
    <name type="scientific">Daphnia pulex</name>
    <name type="common">Water flea</name>
    <dbReference type="NCBI Taxonomy" id="6669"/>
    <lineage>
        <taxon>Eukaryota</taxon>
        <taxon>Metazoa</taxon>
        <taxon>Ecdysozoa</taxon>
        <taxon>Arthropoda</taxon>
        <taxon>Crustacea</taxon>
        <taxon>Branchiopoda</taxon>
        <taxon>Diplostraca</taxon>
        <taxon>Cladocera</taxon>
        <taxon>Anomopoda</taxon>
        <taxon>Daphniidae</taxon>
        <taxon>Daphnia</taxon>
    </lineage>
</organism>
<evidence type="ECO:0000313" key="2">
    <source>
        <dbReference type="Proteomes" id="UP000000305"/>
    </source>
</evidence>
<dbReference type="Proteomes" id="UP000000305">
    <property type="component" value="Unassembled WGS sequence"/>
</dbReference>
<evidence type="ECO:0000313" key="1">
    <source>
        <dbReference type="EMBL" id="EFX82874.1"/>
    </source>
</evidence>
<reference evidence="1 2" key="1">
    <citation type="journal article" date="2011" name="Science">
        <title>The ecoresponsive genome of Daphnia pulex.</title>
        <authorList>
            <person name="Colbourne J.K."/>
            <person name="Pfrender M.E."/>
            <person name="Gilbert D."/>
            <person name="Thomas W.K."/>
            <person name="Tucker A."/>
            <person name="Oakley T.H."/>
            <person name="Tokishita S."/>
            <person name="Aerts A."/>
            <person name="Arnold G.J."/>
            <person name="Basu M.K."/>
            <person name="Bauer D.J."/>
            <person name="Caceres C.E."/>
            <person name="Carmel L."/>
            <person name="Casola C."/>
            <person name="Choi J.H."/>
            <person name="Detter J.C."/>
            <person name="Dong Q."/>
            <person name="Dusheyko S."/>
            <person name="Eads B.D."/>
            <person name="Frohlich T."/>
            <person name="Geiler-Samerotte K.A."/>
            <person name="Gerlach D."/>
            <person name="Hatcher P."/>
            <person name="Jogdeo S."/>
            <person name="Krijgsveld J."/>
            <person name="Kriventseva E.V."/>
            <person name="Kultz D."/>
            <person name="Laforsch C."/>
            <person name="Lindquist E."/>
            <person name="Lopez J."/>
            <person name="Manak J.R."/>
            <person name="Muller J."/>
            <person name="Pangilinan J."/>
            <person name="Patwardhan R.P."/>
            <person name="Pitluck S."/>
            <person name="Pritham E.J."/>
            <person name="Rechtsteiner A."/>
            <person name="Rho M."/>
            <person name="Rogozin I.B."/>
            <person name="Sakarya O."/>
            <person name="Salamov A."/>
            <person name="Schaack S."/>
            <person name="Shapiro H."/>
            <person name="Shiga Y."/>
            <person name="Skalitzky C."/>
            <person name="Smith Z."/>
            <person name="Souvorov A."/>
            <person name="Sung W."/>
            <person name="Tang Z."/>
            <person name="Tsuchiya D."/>
            <person name="Tu H."/>
            <person name="Vos H."/>
            <person name="Wang M."/>
            <person name="Wolf Y.I."/>
            <person name="Yamagata H."/>
            <person name="Yamada T."/>
            <person name="Ye Y."/>
            <person name="Shaw J.R."/>
            <person name="Andrews J."/>
            <person name="Crease T.J."/>
            <person name="Tang H."/>
            <person name="Lucas S.M."/>
            <person name="Robertson H.M."/>
            <person name="Bork P."/>
            <person name="Koonin E.V."/>
            <person name="Zdobnov E.M."/>
            <person name="Grigoriev I.V."/>
            <person name="Lynch M."/>
            <person name="Boore J.L."/>
        </authorList>
    </citation>
    <scope>NUCLEOTIDE SEQUENCE [LARGE SCALE GENOMIC DNA]</scope>
</reference>
<accession>E9GCD6</accession>
<dbReference type="InParanoid" id="E9GCD6"/>
<dbReference type="AlphaFoldDB" id="E9GCD6"/>
<gene>
    <name evidence="1" type="ORF">DAPPUDRAFT_240735</name>
</gene>
<protein>
    <submittedName>
        <fullName evidence="1">Uncharacterized protein</fullName>
    </submittedName>
</protein>
<dbReference type="KEGG" id="dpx:DAPPUDRAFT_240735"/>
<dbReference type="HOGENOM" id="CLU_2017493_0_0_1"/>